<proteinExistence type="predicted"/>
<dbReference type="PANTHER" id="PTHR12106:SF23">
    <property type="entry name" value="SORTILIN"/>
    <property type="match status" value="1"/>
</dbReference>
<feature type="non-terminal residue" evidence="4">
    <location>
        <position position="1"/>
    </location>
</feature>
<dbReference type="Proteomes" id="UP000678393">
    <property type="component" value="Unassembled WGS sequence"/>
</dbReference>
<dbReference type="GO" id="GO:0006895">
    <property type="term" value="P:Golgi to endosome transport"/>
    <property type="evidence" value="ECO:0007669"/>
    <property type="project" value="TreeGrafter"/>
</dbReference>
<keyword evidence="5" id="KW-1185">Reference proteome</keyword>
<evidence type="ECO:0000256" key="1">
    <source>
        <dbReference type="ARBA" id="ARBA00022737"/>
    </source>
</evidence>
<protein>
    <recommendedName>
        <fullName evidence="3">Sortilin N-terminal domain-containing protein</fullName>
    </recommendedName>
</protein>
<keyword evidence="1" id="KW-0677">Repeat</keyword>
<evidence type="ECO:0000256" key="2">
    <source>
        <dbReference type="SAM" id="SignalP"/>
    </source>
</evidence>
<evidence type="ECO:0000259" key="3">
    <source>
        <dbReference type="Pfam" id="PF15902"/>
    </source>
</evidence>
<organism evidence="4 5">
    <name type="scientific">Candidula unifasciata</name>
    <dbReference type="NCBI Taxonomy" id="100452"/>
    <lineage>
        <taxon>Eukaryota</taxon>
        <taxon>Metazoa</taxon>
        <taxon>Spiralia</taxon>
        <taxon>Lophotrochozoa</taxon>
        <taxon>Mollusca</taxon>
        <taxon>Gastropoda</taxon>
        <taxon>Heterobranchia</taxon>
        <taxon>Euthyneura</taxon>
        <taxon>Panpulmonata</taxon>
        <taxon>Eupulmonata</taxon>
        <taxon>Stylommatophora</taxon>
        <taxon>Helicina</taxon>
        <taxon>Helicoidea</taxon>
        <taxon>Geomitridae</taxon>
        <taxon>Candidula</taxon>
    </lineage>
</organism>
<evidence type="ECO:0000313" key="5">
    <source>
        <dbReference type="Proteomes" id="UP000678393"/>
    </source>
</evidence>
<name>A0A8S4A4A6_9EUPU</name>
<dbReference type="GO" id="GO:0016020">
    <property type="term" value="C:membrane"/>
    <property type="evidence" value="ECO:0007669"/>
    <property type="project" value="TreeGrafter"/>
</dbReference>
<dbReference type="Gene3D" id="2.130.10.10">
    <property type="entry name" value="YVTN repeat-like/Quinoprotein amine dehydrogenase"/>
    <property type="match status" value="1"/>
</dbReference>
<comment type="caution">
    <text evidence="4">The sequence shown here is derived from an EMBL/GenBank/DDBJ whole genome shotgun (WGS) entry which is preliminary data.</text>
</comment>
<dbReference type="GO" id="GO:0016050">
    <property type="term" value="P:vesicle organization"/>
    <property type="evidence" value="ECO:0007669"/>
    <property type="project" value="TreeGrafter"/>
</dbReference>
<dbReference type="AlphaFoldDB" id="A0A8S4A4A6"/>
<dbReference type="GO" id="GO:0006897">
    <property type="term" value="P:endocytosis"/>
    <property type="evidence" value="ECO:0007669"/>
    <property type="project" value="TreeGrafter"/>
</dbReference>
<dbReference type="SUPFAM" id="SSF110296">
    <property type="entry name" value="Oligoxyloglucan reducing end-specific cellobiohydrolase"/>
    <property type="match status" value="1"/>
</dbReference>
<dbReference type="Pfam" id="PF15902">
    <property type="entry name" value="Sortilin-Vps10"/>
    <property type="match status" value="1"/>
</dbReference>
<reference evidence="4" key="1">
    <citation type="submission" date="2021-04" db="EMBL/GenBank/DDBJ databases">
        <authorList>
            <consortium name="Molecular Ecology Group"/>
        </authorList>
    </citation>
    <scope>NUCLEOTIDE SEQUENCE</scope>
</reference>
<feature type="signal peptide" evidence="2">
    <location>
        <begin position="1"/>
        <end position="27"/>
    </location>
</feature>
<dbReference type="PANTHER" id="PTHR12106">
    <property type="entry name" value="SORTILIN RELATED"/>
    <property type="match status" value="1"/>
</dbReference>
<dbReference type="GO" id="GO:0005829">
    <property type="term" value="C:cytosol"/>
    <property type="evidence" value="ECO:0007669"/>
    <property type="project" value="GOC"/>
</dbReference>
<dbReference type="InterPro" id="IPR050310">
    <property type="entry name" value="VPS10-sortilin"/>
</dbReference>
<evidence type="ECO:0000313" key="4">
    <source>
        <dbReference type="EMBL" id="CAG5136713.1"/>
    </source>
</evidence>
<gene>
    <name evidence="4" type="ORF">CUNI_LOCUS22271</name>
</gene>
<sequence length="240" mass="27744">MATGSKLMFSLSLSWLLLCCLFILGNSKHNHRSARSVRRFHSSEVDSALTLSEDEFSPLVRRKREVEVTDTESEQKDKKCEEQKTFFGEVRSKLKNGERLEETHVFVNETKFNLALAWAGQNDDGTLLVLTTDAEGTGQAVSTLWRSTDHGRNWNNWTSHVDNKIFRKDDGLQRNPHNPKKVYLISFEHFIYLSEDGGNTWRRSDLQSTDNKQISVDEQLEFHPEEQFEDYVAVISSDRQ</sequence>
<feature type="chain" id="PRO_5035712509" description="Sortilin N-terminal domain-containing protein" evidence="2">
    <location>
        <begin position="28"/>
        <end position="240"/>
    </location>
</feature>
<dbReference type="GO" id="GO:0005794">
    <property type="term" value="C:Golgi apparatus"/>
    <property type="evidence" value="ECO:0007669"/>
    <property type="project" value="TreeGrafter"/>
</dbReference>
<dbReference type="CDD" id="cd15482">
    <property type="entry name" value="Sialidase_non-viral"/>
    <property type="match status" value="1"/>
</dbReference>
<feature type="domain" description="Sortilin N-terminal" evidence="3">
    <location>
        <begin position="143"/>
        <end position="227"/>
    </location>
</feature>
<accession>A0A8S4A4A6</accession>
<dbReference type="InterPro" id="IPR015943">
    <property type="entry name" value="WD40/YVTN_repeat-like_dom_sf"/>
</dbReference>
<dbReference type="OrthoDB" id="443634at2759"/>
<dbReference type="EMBL" id="CAJHNH020008562">
    <property type="protein sequence ID" value="CAG5136713.1"/>
    <property type="molecule type" value="Genomic_DNA"/>
</dbReference>
<dbReference type="InterPro" id="IPR031778">
    <property type="entry name" value="Sortilin_N"/>
</dbReference>
<keyword evidence="2" id="KW-0732">Signal</keyword>